<reference evidence="2" key="1">
    <citation type="submission" date="2023-08" db="EMBL/GenBank/DDBJ databases">
        <authorList>
            <person name="Page C.A."/>
            <person name="Perez-Diaz I.M."/>
        </authorList>
    </citation>
    <scope>NUCLEOTIDE SEQUENCE</scope>
    <source>
        <strain evidence="2">7.8.46</strain>
    </source>
</reference>
<dbReference type="Pfam" id="PF10920">
    <property type="entry name" value="DUF2705"/>
    <property type="match status" value="1"/>
</dbReference>
<feature type="transmembrane region" description="Helical" evidence="1">
    <location>
        <begin position="101"/>
        <end position="121"/>
    </location>
</feature>
<evidence type="ECO:0000313" key="2">
    <source>
        <dbReference type="EMBL" id="MDT6991213.1"/>
    </source>
</evidence>
<feature type="transmembrane region" description="Helical" evidence="1">
    <location>
        <begin position="127"/>
        <end position="147"/>
    </location>
</feature>
<dbReference type="KEGG" id="lpg:BB562_10045"/>
<feature type="transmembrane region" description="Helical" evidence="1">
    <location>
        <begin position="193"/>
        <end position="213"/>
    </location>
</feature>
<dbReference type="EMBL" id="JAVLAQ010000002">
    <property type="protein sequence ID" value="MDT6991213.1"/>
    <property type="molecule type" value="Genomic_DNA"/>
</dbReference>
<organism evidence="2 3">
    <name type="scientific">Lactiplantibacillus pentosus</name>
    <name type="common">Lactobacillus pentosus</name>
    <dbReference type="NCBI Taxonomy" id="1589"/>
    <lineage>
        <taxon>Bacteria</taxon>
        <taxon>Bacillati</taxon>
        <taxon>Bacillota</taxon>
        <taxon>Bacilli</taxon>
        <taxon>Lactobacillales</taxon>
        <taxon>Lactobacillaceae</taxon>
        <taxon>Lactiplantibacillus</taxon>
    </lineage>
</organism>
<protein>
    <submittedName>
        <fullName evidence="2">DUF2705 family protein</fullName>
    </submittedName>
</protein>
<evidence type="ECO:0000313" key="3">
    <source>
        <dbReference type="Proteomes" id="UP001267003"/>
    </source>
</evidence>
<feature type="transmembrane region" description="Helical" evidence="1">
    <location>
        <begin position="47"/>
        <end position="67"/>
    </location>
</feature>
<dbReference type="AlphaFoldDB" id="A0AAW8VWM8"/>
<dbReference type="Proteomes" id="UP001267003">
    <property type="component" value="Unassembled WGS sequence"/>
</dbReference>
<keyword evidence="1" id="KW-0812">Transmembrane</keyword>
<keyword evidence="1" id="KW-1133">Transmembrane helix</keyword>
<comment type="caution">
    <text evidence="2">The sequence shown here is derived from an EMBL/GenBank/DDBJ whole genome shotgun (WGS) entry which is preliminary data.</text>
</comment>
<evidence type="ECO:0000256" key="1">
    <source>
        <dbReference type="SAM" id="Phobius"/>
    </source>
</evidence>
<keyword evidence="1" id="KW-0472">Membrane</keyword>
<proteinExistence type="predicted"/>
<accession>A0AAW8VWM8</accession>
<feature type="transmembrane region" description="Helical" evidence="1">
    <location>
        <begin position="154"/>
        <end position="173"/>
    </location>
</feature>
<sequence length="224" mass="25713">MKRRLQYGILLLIALAPVVYYAYFFEGIRPGTVYFYTDGLPPVANPYLVRIWFFPIVALLAVNFNFVHHQLHGPFIQTVVRTQRRSQLFGRLYATKIGHQMGALMGGLAVYLLFRIIAGYDVLWPDWWHLSLSLLAFLLLFSIQFVGDLFVEPLIVYIVLNVYVFVSVSIPAVDMNSVMGLVLFPNALMACRVQHVVLYYGGLLVIGLLFILIGRYRFKRMDLL</sequence>
<name>A0AAW8VWM8_LACPE</name>
<dbReference type="InterPro" id="IPR024295">
    <property type="entry name" value="DUF2705"/>
</dbReference>
<feature type="transmembrane region" description="Helical" evidence="1">
    <location>
        <begin position="7"/>
        <end position="25"/>
    </location>
</feature>
<dbReference type="RefSeq" id="WP_101873670.1">
    <property type="nucleotide sequence ID" value="NZ_CP016491.1"/>
</dbReference>
<gene>
    <name evidence="2" type="ORF">RI536_14210</name>
</gene>